<accession>A0A0E1VZV4</accession>
<dbReference type="AlphaFoldDB" id="A0A0E1VZV4"/>
<protein>
    <submittedName>
        <fullName evidence="1">Uncharacterized protein</fullName>
    </submittedName>
</protein>
<evidence type="ECO:0000313" key="1">
    <source>
        <dbReference type="EMBL" id="EET02917.1"/>
    </source>
</evidence>
<dbReference type="RefSeq" id="WP_004528779.1">
    <property type="nucleotide sequence ID" value="NZ_CM000833.1"/>
</dbReference>
<gene>
    <name evidence="1" type="ORF">BURPS1710A_A1262</name>
</gene>
<organism evidence="1">
    <name type="scientific">Burkholderia pseudomallei 1710a</name>
    <dbReference type="NCBI Taxonomy" id="320371"/>
    <lineage>
        <taxon>Bacteria</taxon>
        <taxon>Pseudomonadati</taxon>
        <taxon>Pseudomonadota</taxon>
        <taxon>Betaproteobacteria</taxon>
        <taxon>Burkholderiales</taxon>
        <taxon>Burkholderiaceae</taxon>
        <taxon>Burkholderia</taxon>
        <taxon>pseudomallei group</taxon>
    </lineage>
</organism>
<name>A0A0E1VZV4_BURPE</name>
<proteinExistence type="predicted"/>
<reference evidence="1" key="1">
    <citation type="submission" date="2009-05" db="EMBL/GenBank/DDBJ databases">
        <authorList>
            <person name="Harkins D.M."/>
            <person name="DeShazer D."/>
            <person name="Woods D.E."/>
            <person name="Brinkac L.M."/>
            <person name="Brown K.A."/>
            <person name="Hung G.C."/>
            <person name="Tuanyok A."/>
            <person name="Zhang B."/>
            <person name="Nierman W.C."/>
        </authorList>
    </citation>
    <scope>NUCLEOTIDE SEQUENCE [LARGE SCALE GENOMIC DNA]</scope>
    <source>
        <strain evidence="1">1710a</strain>
    </source>
</reference>
<dbReference type="Proteomes" id="UP000001812">
    <property type="component" value="Chromosome II"/>
</dbReference>
<sequence length="62" mass="7048">MRNKCIFKGRRGPGNYLIQVNSVRGGRARLSQAAWGANGSRAMREPFAFRVGKRRRVRRVCA</sequence>
<dbReference type="HOGENOM" id="CLU_2895446_0_0_4"/>
<dbReference type="EMBL" id="CM000833">
    <property type="protein sequence ID" value="EET02917.1"/>
    <property type="molecule type" value="Genomic_DNA"/>
</dbReference>